<evidence type="ECO:0000313" key="1">
    <source>
        <dbReference type="EMBL" id="KAG7048661.1"/>
    </source>
</evidence>
<name>A0A9P7R6E8_9PEZI</name>
<reference evidence="1" key="1">
    <citation type="submission" date="2021-05" db="EMBL/GenBank/DDBJ databases">
        <title>Comparative genomics of three Colletotrichum scovillei strains and genetic complementation revealed genes involved fungal growth and virulence on chili pepper.</title>
        <authorList>
            <person name="Hsieh D.-K."/>
            <person name="Chuang S.-C."/>
            <person name="Chen C.-Y."/>
            <person name="Chao Y.-T."/>
            <person name="Lu M.-Y.J."/>
            <person name="Lee M.-H."/>
            <person name="Shih M.-C."/>
        </authorList>
    </citation>
    <scope>NUCLEOTIDE SEQUENCE</scope>
    <source>
        <strain evidence="1">Coll-153</strain>
    </source>
</reference>
<dbReference type="EMBL" id="JAESDN010000006">
    <property type="protein sequence ID" value="KAG7048661.1"/>
    <property type="molecule type" value="Genomic_DNA"/>
</dbReference>
<keyword evidence="2" id="KW-1185">Reference proteome</keyword>
<dbReference type="Proteomes" id="UP000699042">
    <property type="component" value="Unassembled WGS sequence"/>
</dbReference>
<protein>
    <submittedName>
        <fullName evidence="1">Uncharacterized protein</fullName>
    </submittedName>
</protein>
<gene>
    <name evidence="1" type="ORF">JMJ77_014297</name>
</gene>
<dbReference type="AlphaFoldDB" id="A0A9P7R6E8"/>
<proteinExistence type="predicted"/>
<evidence type="ECO:0000313" key="2">
    <source>
        <dbReference type="Proteomes" id="UP000699042"/>
    </source>
</evidence>
<accession>A0A9P7R6E8</accession>
<sequence length="65" mass="6903">MSIQIPKQTVRRSQRFRCGGSSSVVIGVGGVRHETSPYLHFGIPLRCIGDVLCVAAMGLVASPCC</sequence>
<comment type="caution">
    <text evidence="1">The sequence shown here is derived from an EMBL/GenBank/DDBJ whole genome shotgun (WGS) entry which is preliminary data.</text>
</comment>
<organism evidence="1 2">
    <name type="scientific">Colletotrichum scovillei</name>
    <dbReference type="NCBI Taxonomy" id="1209932"/>
    <lineage>
        <taxon>Eukaryota</taxon>
        <taxon>Fungi</taxon>
        <taxon>Dikarya</taxon>
        <taxon>Ascomycota</taxon>
        <taxon>Pezizomycotina</taxon>
        <taxon>Sordariomycetes</taxon>
        <taxon>Hypocreomycetidae</taxon>
        <taxon>Glomerellales</taxon>
        <taxon>Glomerellaceae</taxon>
        <taxon>Colletotrichum</taxon>
        <taxon>Colletotrichum acutatum species complex</taxon>
    </lineage>
</organism>